<feature type="transmembrane region" description="Helical" evidence="2">
    <location>
        <begin position="18"/>
        <end position="35"/>
    </location>
</feature>
<keyword evidence="2" id="KW-0472">Membrane</keyword>
<sequence length="126" mass="14124">MWGLNHLKTTHANSQRKALIMIFLGLLLFIARQVFDLCLTDRTPDAALSNRCLAARLPSRPVRRIRRARAPHRVAPRRVGPRPTEPPKARAKAAPPRVPASSRPLERRPRDGVITAATTTPRHPRA</sequence>
<keyword evidence="2" id="KW-0812">Transmembrane</keyword>
<evidence type="ECO:0000313" key="3">
    <source>
        <dbReference type="EMBL" id="BAD01768.1"/>
    </source>
</evidence>
<feature type="compositionally biased region" description="Low complexity" evidence="1">
    <location>
        <begin position="92"/>
        <end position="103"/>
    </location>
</feature>
<keyword evidence="2" id="KW-1133">Transmembrane helix</keyword>
<dbReference type="AlphaFoldDB" id="Q6YUI6"/>
<gene>
    <name evidence="3" type="primary">OSJNBb0076O03.31</name>
</gene>
<evidence type="ECO:0000256" key="2">
    <source>
        <dbReference type="SAM" id="Phobius"/>
    </source>
</evidence>
<name>Q6YUI6_ORYSJ</name>
<organism evidence="3 4">
    <name type="scientific">Oryza sativa subsp. japonica</name>
    <name type="common">Rice</name>
    <dbReference type="NCBI Taxonomy" id="39947"/>
    <lineage>
        <taxon>Eukaryota</taxon>
        <taxon>Viridiplantae</taxon>
        <taxon>Streptophyta</taxon>
        <taxon>Embryophyta</taxon>
        <taxon>Tracheophyta</taxon>
        <taxon>Spermatophyta</taxon>
        <taxon>Magnoliopsida</taxon>
        <taxon>Liliopsida</taxon>
        <taxon>Poales</taxon>
        <taxon>Poaceae</taxon>
        <taxon>BOP clade</taxon>
        <taxon>Oryzoideae</taxon>
        <taxon>Oryzeae</taxon>
        <taxon>Oryzinae</taxon>
        <taxon>Oryza</taxon>
        <taxon>Oryza sativa</taxon>
    </lineage>
</organism>
<feature type="region of interest" description="Disordered" evidence="1">
    <location>
        <begin position="63"/>
        <end position="126"/>
    </location>
</feature>
<evidence type="ECO:0000313" key="4">
    <source>
        <dbReference type="Proteomes" id="UP000000763"/>
    </source>
</evidence>
<reference evidence="4" key="2">
    <citation type="journal article" date="2008" name="Nucleic Acids Res.">
        <title>The rice annotation project database (RAP-DB): 2008 update.</title>
        <authorList>
            <consortium name="The rice annotation project (RAP)"/>
        </authorList>
    </citation>
    <scope>GENOME REANNOTATION</scope>
    <source>
        <strain evidence="4">cv. Nipponbare</strain>
    </source>
</reference>
<feature type="compositionally biased region" description="Basic residues" evidence="1">
    <location>
        <begin position="63"/>
        <end position="80"/>
    </location>
</feature>
<accession>Q6YUI6</accession>
<evidence type="ECO:0000256" key="1">
    <source>
        <dbReference type="SAM" id="MobiDB-lite"/>
    </source>
</evidence>
<dbReference type="Proteomes" id="UP000000763">
    <property type="component" value="Chromosome 8"/>
</dbReference>
<dbReference type="EMBL" id="AP005866">
    <property type="protein sequence ID" value="BAD01768.1"/>
    <property type="molecule type" value="Genomic_DNA"/>
</dbReference>
<proteinExistence type="predicted"/>
<protein>
    <submittedName>
        <fullName evidence="3">Uncharacterized protein</fullName>
    </submittedName>
</protein>
<reference evidence="4" key="1">
    <citation type="journal article" date="2005" name="Nature">
        <title>The map-based sequence of the rice genome.</title>
        <authorList>
            <consortium name="International rice genome sequencing project (IRGSP)"/>
            <person name="Matsumoto T."/>
            <person name="Wu J."/>
            <person name="Kanamori H."/>
            <person name="Katayose Y."/>
            <person name="Fujisawa M."/>
            <person name="Namiki N."/>
            <person name="Mizuno H."/>
            <person name="Yamamoto K."/>
            <person name="Antonio B.A."/>
            <person name="Baba T."/>
            <person name="Sakata K."/>
            <person name="Nagamura Y."/>
            <person name="Aoki H."/>
            <person name="Arikawa K."/>
            <person name="Arita K."/>
            <person name="Bito T."/>
            <person name="Chiden Y."/>
            <person name="Fujitsuka N."/>
            <person name="Fukunaka R."/>
            <person name="Hamada M."/>
            <person name="Harada C."/>
            <person name="Hayashi A."/>
            <person name="Hijishita S."/>
            <person name="Honda M."/>
            <person name="Hosokawa S."/>
            <person name="Ichikawa Y."/>
            <person name="Idonuma A."/>
            <person name="Iijima M."/>
            <person name="Ikeda M."/>
            <person name="Ikeno M."/>
            <person name="Ito K."/>
            <person name="Ito S."/>
            <person name="Ito T."/>
            <person name="Ito Y."/>
            <person name="Ito Y."/>
            <person name="Iwabuchi A."/>
            <person name="Kamiya K."/>
            <person name="Karasawa W."/>
            <person name="Kurita K."/>
            <person name="Katagiri S."/>
            <person name="Kikuta A."/>
            <person name="Kobayashi H."/>
            <person name="Kobayashi N."/>
            <person name="Machita K."/>
            <person name="Maehara T."/>
            <person name="Masukawa M."/>
            <person name="Mizubayashi T."/>
            <person name="Mukai Y."/>
            <person name="Nagasaki H."/>
            <person name="Nagata Y."/>
            <person name="Naito S."/>
            <person name="Nakashima M."/>
            <person name="Nakama Y."/>
            <person name="Nakamichi Y."/>
            <person name="Nakamura M."/>
            <person name="Meguro A."/>
            <person name="Negishi M."/>
            <person name="Ohta I."/>
            <person name="Ohta T."/>
            <person name="Okamoto M."/>
            <person name="Ono N."/>
            <person name="Saji S."/>
            <person name="Sakaguchi M."/>
            <person name="Sakai K."/>
            <person name="Shibata M."/>
            <person name="Shimokawa T."/>
            <person name="Song J."/>
            <person name="Takazaki Y."/>
            <person name="Terasawa K."/>
            <person name="Tsugane M."/>
            <person name="Tsuji K."/>
            <person name="Ueda S."/>
            <person name="Waki K."/>
            <person name="Yamagata H."/>
            <person name="Yamamoto M."/>
            <person name="Yamamoto S."/>
            <person name="Yamane H."/>
            <person name="Yoshiki S."/>
            <person name="Yoshihara R."/>
            <person name="Yukawa K."/>
            <person name="Zhong H."/>
            <person name="Yano M."/>
            <person name="Yuan Q."/>
            <person name="Ouyang S."/>
            <person name="Liu J."/>
            <person name="Jones K.M."/>
            <person name="Gansberger K."/>
            <person name="Moffat K."/>
            <person name="Hill J."/>
            <person name="Bera J."/>
            <person name="Fadrosh D."/>
            <person name="Jin S."/>
            <person name="Johri S."/>
            <person name="Kim M."/>
            <person name="Overton L."/>
            <person name="Reardon M."/>
            <person name="Tsitrin T."/>
            <person name="Vuong H."/>
            <person name="Weaver B."/>
            <person name="Ciecko A."/>
            <person name="Tallon L."/>
            <person name="Jackson J."/>
            <person name="Pai G."/>
            <person name="Aken S.V."/>
            <person name="Utterback T."/>
            <person name="Reidmuller S."/>
            <person name="Feldblyum T."/>
            <person name="Hsiao J."/>
            <person name="Zismann V."/>
            <person name="Iobst S."/>
            <person name="de Vazeille A.R."/>
            <person name="Buell C.R."/>
            <person name="Ying K."/>
            <person name="Li Y."/>
            <person name="Lu T."/>
            <person name="Huang Y."/>
            <person name="Zhao Q."/>
            <person name="Feng Q."/>
            <person name="Zhang L."/>
            <person name="Zhu J."/>
            <person name="Weng Q."/>
            <person name="Mu J."/>
            <person name="Lu Y."/>
            <person name="Fan D."/>
            <person name="Liu Y."/>
            <person name="Guan J."/>
            <person name="Zhang Y."/>
            <person name="Yu S."/>
            <person name="Liu X."/>
            <person name="Zhang Y."/>
            <person name="Hong G."/>
            <person name="Han B."/>
            <person name="Choisne N."/>
            <person name="Demange N."/>
            <person name="Orjeda G."/>
            <person name="Samain S."/>
            <person name="Cattolico L."/>
            <person name="Pelletier E."/>
            <person name="Couloux A."/>
            <person name="Segurens B."/>
            <person name="Wincker P."/>
            <person name="D'Hont A."/>
            <person name="Scarpelli C."/>
            <person name="Weissenbach J."/>
            <person name="Salanoubat M."/>
            <person name="Quetier F."/>
            <person name="Yu Y."/>
            <person name="Kim H.R."/>
            <person name="Rambo T."/>
            <person name="Currie J."/>
            <person name="Collura K."/>
            <person name="Luo M."/>
            <person name="Yang T."/>
            <person name="Ammiraju J.S.S."/>
            <person name="Engler F."/>
            <person name="Soderlund C."/>
            <person name="Wing R.A."/>
            <person name="Palmer L.E."/>
            <person name="de la Bastide M."/>
            <person name="Spiegel L."/>
            <person name="Nascimento L."/>
            <person name="Zutavern T."/>
            <person name="O'Shaughnessy A."/>
            <person name="Dike S."/>
            <person name="Dedhia N."/>
            <person name="Preston R."/>
            <person name="Balija V."/>
            <person name="McCombie W.R."/>
            <person name="Chow T."/>
            <person name="Chen H."/>
            <person name="Chung M."/>
            <person name="Chen C."/>
            <person name="Shaw J."/>
            <person name="Wu H."/>
            <person name="Hsiao K."/>
            <person name="Chao Y."/>
            <person name="Chu M."/>
            <person name="Cheng C."/>
            <person name="Hour A."/>
            <person name="Lee P."/>
            <person name="Lin S."/>
            <person name="Lin Y."/>
            <person name="Liou J."/>
            <person name="Liu S."/>
            <person name="Hsing Y."/>
            <person name="Raghuvanshi S."/>
            <person name="Mohanty A."/>
            <person name="Bharti A.K."/>
            <person name="Gaur A."/>
            <person name="Gupta V."/>
            <person name="Kumar D."/>
            <person name="Ravi V."/>
            <person name="Vij S."/>
            <person name="Kapur A."/>
            <person name="Khurana P."/>
            <person name="Khurana P."/>
            <person name="Khurana J.P."/>
            <person name="Tyagi A.K."/>
            <person name="Gaikwad K."/>
            <person name="Singh A."/>
            <person name="Dalal V."/>
            <person name="Srivastava S."/>
            <person name="Dixit A."/>
            <person name="Pal A.K."/>
            <person name="Ghazi I.A."/>
            <person name="Yadav M."/>
            <person name="Pandit A."/>
            <person name="Bhargava A."/>
            <person name="Sureshbabu K."/>
            <person name="Batra K."/>
            <person name="Sharma T.R."/>
            <person name="Mohapatra T."/>
            <person name="Singh N.K."/>
            <person name="Messing J."/>
            <person name="Nelson A.B."/>
            <person name="Fuks G."/>
            <person name="Kavchok S."/>
            <person name="Keizer G."/>
            <person name="Linton E."/>
            <person name="Llaca V."/>
            <person name="Song R."/>
            <person name="Tanyolac B."/>
            <person name="Young S."/>
            <person name="Ho-Il K."/>
            <person name="Hahn J.H."/>
            <person name="Sangsakoo G."/>
            <person name="Vanavichit A."/>
            <person name="de Mattos Luiz.A.T."/>
            <person name="Zimmer P.D."/>
            <person name="Malone G."/>
            <person name="Dellagostin O."/>
            <person name="de Oliveira A.C."/>
            <person name="Bevan M."/>
            <person name="Bancroft I."/>
            <person name="Minx P."/>
            <person name="Cordum H."/>
            <person name="Wilson R."/>
            <person name="Cheng Z."/>
            <person name="Jin W."/>
            <person name="Jiang J."/>
            <person name="Leong S.A."/>
            <person name="Iwama H."/>
            <person name="Gojobori T."/>
            <person name="Itoh T."/>
            <person name="Niimura Y."/>
            <person name="Fujii Y."/>
            <person name="Habara T."/>
            <person name="Sakai H."/>
            <person name="Sato Y."/>
            <person name="Wilson G."/>
            <person name="Kumar K."/>
            <person name="McCouch S."/>
            <person name="Juretic N."/>
            <person name="Hoen D."/>
            <person name="Wright S."/>
            <person name="Bruskiewich R."/>
            <person name="Bureau T."/>
            <person name="Miyao A."/>
            <person name="Hirochika H."/>
            <person name="Nishikawa T."/>
            <person name="Kadowaki K."/>
            <person name="Sugiura M."/>
            <person name="Burr B."/>
            <person name="Sasaki T."/>
        </authorList>
    </citation>
    <scope>NUCLEOTIDE SEQUENCE [LARGE SCALE GENOMIC DNA]</scope>
    <source>
        <strain evidence="4">cv. Nipponbare</strain>
    </source>
</reference>